<dbReference type="RefSeq" id="WP_068008699.1">
    <property type="nucleotide sequence ID" value="NZ_FOFM01000024.1"/>
</dbReference>
<evidence type="ECO:0000313" key="5">
    <source>
        <dbReference type="EMBL" id="KZL16242.1"/>
    </source>
</evidence>
<name>A0A165W998_9HYPH</name>
<dbReference type="STRING" id="989403.SAMN05421798_12419"/>
<evidence type="ECO:0000259" key="4">
    <source>
        <dbReference type="PROSITE" id="PS50949"/>
    </source>
</evidence>
<dbReference type="CDD" id="cd07377">
    <property type="entry name" value="WHTH_GntR"/>
    <property type="match status" value="1"/>
</dbReference>
<evidence type="ECO:0000313" key="6">
    <source>
        <dbReference type="Proteomes" id="UP000076577"/>
    </source>
</evidence>
<evidence type="ECO:0000256" key="3">
    <source>
        <dbReference type="ARBA" id="ARBA00023163"/>
    </source>
</evidence>
<dbReference type="GO" id="GO:0003677">
    <property type="term" value="F:DNA binding"/>
    <property type="evidence" value="ECO:0007669"/>
    <property type="project" value="UniProtKB-KW"/>
</dbReference>
<dbReference type="AlphaFoldDB" id="A0A165W998"/>
<dbReference type="Pfam" id="PF00392">
    <property type="entry name" value="GntR"/>
    <property type="match status" value="1"/>
</dbReference>
<evidence type="ECO:0000256" key="2">
    <source>
        <dbReference type="ARBA" id="ARBA00023125"/>
    </source>
</evidence>
<protein>
    <submittedName>
        <fullName evidence="5">Putative HTH-type transcriptional regulator YdfH</fullName>
    </submittedName>
</protein>
<dbReference type="InterPro" id="IPR036388">
    <property type="entry name" value="WH-like_DNA-bd_sf"/>
</dbReference>
<dbReference type="PANTHER" id="PTHR43537:SF5">
    <property type="entry name" value="UXU OPERON TRANSCRIPTIONAL REGULATOR"/>
    <property type="match status" value="1"/>
</dbReference>
<sequence length="232" mass="26527">MNALDLTNVDYSARDRFDRMYHEIRNRICLLEYTPGTRLSEAELAEEFGVSRTPLRRVLVRLESDGLLRSVHGVGTFVTDVDITELEQTYMLRMELAELSGKLSPVRPSETLMAKFEALAIRSKQLLANPNAREFSTLIMEFFLTLLQLTDNGPLREVSERLYMQTTRIWLKSLFVSVIDLVDEVVIFNRELDDILTALILGDMQAVALIQKAHISMSFTRMKISYQTSANA</sequence>
<gene>
    <name evidence="5" type="primary">ydfH_4</name>
    <name evidence="5" type="ORF">PsAD2_03467</name>
</gene>
<dbReference type="Gene3D" id="1.10.10.10">
    <property type="entry name" value="Winged helix-like DNA-binding domain superfamily/Winged helix DNA-binding domain"/>
    <property type="match status" value="1"/>
</dbReference>
<keyword evidence="6" id="KW-1185">Reference proteome</keyword>
<dbReference type="Pfam" id="PF07729">
    <property type="entry name" value="FCD"/>
    <property type="match status" value="1"/>
</dbReference>
<dbReference type="PROSITE" id="PS50949">
    <property type="entry name" value="HTH_GNTR"/>
    <property type="match status" value="1"/>
</dbReference>
<feature type="domain" description="HTH gntR-type" evidence="4">
    <location>
        <begin position="14"/>
        <end position="81"/>
    </location>
</feature>
<dbReference type="PATRIC" id="fig|989403.3.peg.3736"/>
<dbReference type="GO" id="GO:0003700">
    <property type="term" value="F:DNA-binding transcription factor activity"/>
    <property type="evidence" value="ECO:0007669"/>
    <property type="project" value="InterPro"/>
</dbReference>
<dbReference type="InterPro" id="IPR011711">
    <property type="entry name" value="GntR_C"/>
</dbReference>
<comment type="caution">
    <text evidence="5">The sequence shown here is derived from an EMBL/GenBank/DDBJ whole genome shotgun (WGS) entry which is preliminary data.</text>
</comment>
<dbReference type="InterPro" id="IPR036390">
    <property type="entry name" value="WH_DNA-bd_sf"/>
</dbReference>
<dbReference type="InterPro" id="IPR008920">
    <property type="entry name" value="TF_FadR/GntR_C"/>
</dbReference>
<dbReference type="InterPro" id="IPR000524">
    <property type="entry name" value="Tscrpt_reg_HTH_GntR"/>
</dbReference>
<dbReference type="PRINTS" id="PR00035">
    <property type="entry name" value="HTHGNTR"/>
</dbReference>
<reference evidence="5 6" key="1">
    <citation type="journal article" date="2016" name="Front. Microbiol.">
        <title>Comparative Genomic Analysis Reveals a Diverse Repertoire of Genes Involved in Prokaryote-Eukaryote Interactions within the Pseudovibrio Genus.</title>
        <authorList>
            <person name="Romano S."/>
            <person name="Fernandez-Guerra A."/>
            <person name="Reen F.J."/>
            <person name="Glockner F.O."/>
            <person name="Crowley S.P."/>
            <person name="O'Sullivan O."/>
            <person name="Cotter P.D."/>
            <person name="Adams C."/>
            <person name="Dobson A.D."/>
            <person name="O'Gara F."/>
        </authorList>
    </citation>
    <scope>NUCLEOTIDE SEQUENCE [LARGE SCALE GENOMIC DNA]</scope>
    <source>
        <strain evidence="5 6">Ad2</strain>
    </source>
</reference>
<keyword evidence="3" id="KW-0804">Transcription</keyword>
<dbReference type="EMBL" id="LMCB01000050">
    <property type="protein sequence ID" value="KZL16242.1"/>
    <property type="molecule type" value="Genomic_DNA"/>
</dbReference>
<dbReference type="PANTHER" id="PTHR43537">
    <property type="entry name" value="TRANSCRIPTIONAL REGULATOR, GNTR FAMILY"/>
    <property type="match status" value="1"/>
</dbReference>
<dbReference type="Proteomes" id="UP000076577">
    <property type="component" value="Unassembled WGS sequence"/>
</dbReference>
<dbReference type="SMART" id="SM00345">
    <property type="entry name" value="HTH_GNTR"/>
    <property type="match status" value="1"/>
</dbReference>
<keyword evidence="1" id="KW-0805">Transcription regulation</keyword>
<dbReference type="Gene3D" id="1.20.120.530">
    <property type="entry name" value="GntR ligand-binding domain-like"/>
    <property type="match status" value="1"/>
</dbReference>
<proteinExistence type="predicted"/>
<accession>A0A165W998</accession>
<dbReference type="SUPFAM" id="SSF46785">
    <property type="entry name" value="Winged helix' DNA-binding domain"/>
    <property type="match status" value="1"/>
</dbReference>
<keyword evidence="2" id="KW-0238">DNA-binding</keyword>
<evidence type="ECO:0000256" key="1">
    <source>
        <dbReference type="ARBA" id="ARBA00023015"/>
    </source>
</evidence>
<organism evidence="5 6">
    <name type="scientific">Pseudovibrio axinellae</name>
    <dbReference type="NCBI Taxonomy" id="989403"/>
    <lineage>
        <taxon>Bacteria</taxon>
        <taxon>Pseudomonadati</taxon>
        <taxon>Pseudomonadota</taxon>
        <taxon>Alphaproteobacteria</taxon>
        <taxon>Hyphomicrobiales</taxon>
        <taxon>Stappiaceae</taxon>
        <taxon>Pseudovibrio</taxon>
    </lineage>
</organism>
<dbReference type="SUPFAM" id="SSF48008">
    <property type="entry name" value="GntR ligand-binding domain-like"/>
    <property type="match status" value="1"/>
</dbReference>